<dbReference type="InterPro" id="IPR000740">
    <property type="entry name" value="GrpE"/>
</dbReference>
<evidence type="ECO:0000313" key="15">
    <source>
        <dbReference type="EMBL" id="QAA92664.1"/>
    </source>
</evidence>
<reference evidence="15 16" key="1">
    <citation type="submission" date="2017-08" db="EMBL/GenBank/DDBJ databases">
        <authorList>
            <person name="Park S.-J."/>
            <person name="Kim H."/>
        </authorList>
    </citation>
    <scope>NUCLEOTIDE SEQUENCE [LARGE SCALE GENOMIC DNA]</scope>
    <source>
        <strain evidence="16">ye3</strain>
    </source>
</reference>
<dbReference type="KEGG" id="pus:CKA81_01505"/>
<accession>A0A410G8M1</accession>
<feature type="region of interest" description="Disordered" evidence="14">
    <location>
        <begin position="1"/>
        <end position="43"/>
    </location>
</feature>
<dbReference type="CDD" id="cd00446">
    <property type="entry name" value="GrpE"/>
    <property type="match status" value="1"/>
</dbReference>
<proteinExistence type="inferred from homology"/>
<feature type="compositionally biased region" description="Polar residues" evidence="14">
    <location>
        <begin position="31"/>
        <end position="43"/>
    </location>
</feature>
<dbReference type="NCBIfam" id="NF010738">
    <property type="entry name" value="PRK14140.1"/>
    <property type="match status" value="1"/>
</dbReference>
<dbReference type="PANTHER" id="PTHR21237:SF23">
    <property type="entry name" value="GRPE PROTEIN HOMOLOG, MITOCHONDRIAL"/>
    <property type="match status" value="1"/>
</dbReference>
<dbReference type="Pfam" id="PF01025">
    <property type="entry name" value="GrpE"/>
    <property type="match status" value="1"/>
</dbReference>
<evidence type="ECO:0000256" key="6">
    <source>
        <dbReference type="ARBA" id="ARBA00023186"/>
    </source>
</evidence>
<evidence type="ECO:0000256" key="8">
    <source>
        <dbReference type="ARBA" id="ARBA00072274"/>
    </source>
</evidence>
<dbReference type="InterPro" id="IPR009012">
    <property type="entry name" value="GrpE_head"/>
</dbReference>
<dbReference type="FunFam" id="2.30.22.10:FF:000001">
    <property type="entry name" value="Protein GrpE"/>
    <property type="match status" value="1"/>
</dbReference>
<dbReference type="NCBIfam" id="NF010748">
    <property type="entry name" value="PRK14150.1"/>
    <property type="match status" value="1"/>
</dbReference>
<sequence length="201" mass="22130">MPAPNEPLDPKQMDPSIDTSEKLETNEPDDQTTSAEVPSEAQQINAEEDWATLLSESQAQVAQYHEELLRAKAEAENIRRRAQEDVAKARKFGTESFAESLIPVKDSLEAALALTDQTAESWKEGVEATLRQLNAAFDRNLLKEVAPVEGDKFDPHQHQAISSIPSERAEGEIVQVLQKGYTIADRVLRPALVMVSSGQPG</sequence>
<comment type="function">
    <text evidence="7 10 11">Participates actively in the response to hyperosmotic and heat shock by preventing the aggregation of stress-denatured proteins, in association with DnaK and GrpE. It is the nucleotide exchange factor for DnaK and may function as a thermosensor. Unfolded proteins bind initially to DnaJ; upon interaction with the DnaJ-bound protein, DnaK hydrolyzes its bound ATP, resulting in the formation of a stable complex. GrpE releases ADP from DnaK; ATP binding to DnaK triggers the release of the substrate protein, thus completing the reaction cycle. Several rounds of ATP-dependent interactions between DnaJ, DnaK and GrpE are required for fully efficient folding.</text>
</comment>
<dbReference type="SUPFAM" id="SSF51064">
    <property type="entry name" value="Head domain of nucleotide exchange factor GrpE"/>
    <property type="match status" value="1"/>
</dbReference>
<dbReference type="OrthoDB" id="9789811at2"/>
<dbReference type="InterPro" id="IPR013805">
    <property type="entry name" value="GrpE_CC"/>
</dbReference>
<keyword evidence="16" id="KW-1185">Reference proteome</keyword>
<dbReference type="HAMAP" id="MF_01151">
    <property type="entry name" value="GrpE"/>
    <property type="match status" value="1"/>
</dbReference>
<dbReference type="GO" id="GO:0051087">
    <property type="term" value="F:protein-folding chaperone binding"/>
    <property type="evidence" value="ECO:0007669"/>
    <property type="project" value="InterPro"/>
</dbReference>
<comment type="subcellular location">
    <subcellularLocation>
        <location evidence="1 10">Cytoplasm</location>
    </subcellularLocation>
</comment>
<evidence type="ECO:0000256" key="11">
    <source>
        <dbReference type="RuleBase" id="RU000639"/>
    </source>
</evidence>
<gene>
    <name evidence="10" type="primary">grpE</name>
    <name evidence="15" type="ORF">CKA81_01505</name>
</gene>
<evidence type="ECO:0000256" key="1">
    <source>
        <dbReference type="ARBA" id="ARBA00004496"/>
    </source>
</evidence>
<evidence type="ECO:0000256" key="12">
    <source>
        <dbReference type="RuleBase" id="RU004478"/>
    </source>
</evidence>
<dbReference type="PROSITE" id="PS01071">
    <property type="entry name" value="GRPE"/>
    <property type="match status" value="1"/>
</dbReference>
<evidence type="ECO:0000256" key="5">
    <source>
        <dbReference type="ARBA" id="ARBA00023016"/>
    </source>
</evidence>
<dbReference type="GO" id="GO:0051082">
    <property type="term" value="F:unfolded protein binding"/>
    <property type="evidence" value="ECO:0007669"/>
    <property type="project" value="TreeGrafter"/>
</dbReference>
<comment type="similarity">
    <text evidence="2 10 12">Belongs to the GrpE family.</text>
</comment>
<feature type="coiled-coil region" evidence="13">
    <location>
        <begin position="54"/>
        <end position="85"/>
    </location>
</feature>
<dbReference type="Gene3D" id="3.90.20.20">
    <property type="match status" value="1"/>
</dbReference>
<keyword evidence="6 10" id="KW-0143">Chaperone</keyword>
<evidence type="ECO:0000256" key="2">
    <source>
        <dbReference type="ARBA" id="ARBA00009054"/>
    </source>
</evidence>
<dbReference type="AlphaFoldDB" id="A0A410G8M1"/>
<dbReference type="PRINTS" id="PR00773">
    <property type="entry name" value="GRPEPROTEIN"/>
</dbReference>
<dbReference type="SUPFAM" id="SSF58014">
    <property type="entry name" value="Coiled-coil domain of nucleotide exchange factor GrpE"/>
    <property type="match status" value="1"/>
</dbReference>
<keyword evidence="5 10" id="KW-0346">Stress response</keyword>
<dbReference type="Gene3D" id="2.30.22.10">
    <property type="entry name" value="Head domain of nucleotide exchange factor GrpE"/>
    <property type="match status" value="1"/>
</dbReference>
<dbReference type="GO" id="GO:0005829">
    <property type="term" value="C:cytosol"/>
    <property type="evidence" value="ECO:0007669"/>
    <property type="project" value="TreeGrafter"/>
</dbReference>
<evidence type="ECO:0000313" key="16">
    <source>
        <dbReference type="Proteomes" id="UP000283474"/>
    </source>
</evidence>
<dbReference type="GO" id="GO:0000774">
    <property type="term" value="F:adenyl-nucleotide exchange factor activity"/>
    <property type="evidence" value="ECO:0007669"/>
    <property type="project" value="InterPro"/>
</dbReference>
<evidence type="ECO:0000256" key="4">
    <source>
        <dbReference type="ARBA" id="ARBA00022490"/>
    </source>
</evidence>
<dbReference type="GO" id="GO:0042803">
    <property type="term" value="F:protein homodimerization activity"/>
    <property type="evidence" value="ECO:0007669"/>
    <property type="project" value="InterPro"/>
</dbReference>
<evidence type="ECO:0000256" key="13">
    <source>
        <dbReference type="SAM" id="Coils"/>
    </source>
</evidence>
<dbReference type="PANTHER" id="PTHR21237">
    <property type="entry name" value="GRPE PROTEIN"/>
    <property type="match status" value="1"/>
</dbReference>
<dbReference type="EMBL" id="CP022987">
    <property type="protein sequence ID" value="QAA92664.1"/>
    <property type="molecule type" value="Genomic_DNA"/>
</dbReference>
<evidence type="ECO:0000256" key="9">
    <source>
        <dbReference type="ARBA" id="ARBA00076414"/>
    </source>
</evidence>
<dbReference type="RefSeq" id="WP_128353716.1">
    <property type="nucleotide sequence ID" value="NZ_CP022987.1"/>
</dbReference>
<evidence type="ECO:0000256" key="3">
    <source>
        <dbReference type="ARBA" id="ARBA00011738"/>
    </source>
</evidence>
<protein>
    <recommendedName>
        <fullName evidence="8 10">Protein GrpE</fullName>
    </recommendedName>
    <alternativeName>
        <fullName evidence="9 10">HSP-70 cofactor</fullName>
    </alternativeName>
</protein>
<evidence type="ECO:0000256" key="7">
    <source>
        <dbReference type="ARBA" id="ARBA00053401"/>
    </source>
</evidence>
<keyword evidence="4 10" id="KW-0963">Cytoplasm</keyword>
<name>A0A410G8M1_9BURK</name>
<keyword evidence="13" id="KW-0175">Coiled coil</keyword>
<organism evidence="15 16">
    <name type="scientific">Pollutimonas thiosulfatoxidans</name>
    <dbReference type="NCBI Taxonomy" id="2028345"/>
    <lineage>
        <taxon>Bacteria</taxon>
        <taxon>Pseudomonadati</taxon>
        <taxon>Pseudomonadota</taxon>
        <taxon>Betaproteobacteria</taxon>
        <taxon>Burkholderiales</taxon>
        <taxon>Alcaligenaceae</taxon>
        <taxon>Pollutimonas</taxon>
    </lineage>
</organism>
<dbReference type="GO" id="GO:0006457">
    <property type="term" value="P:protein folding"/>
    <property type="evidence" value="ECO:0007669"/>
    <property type="project" value="InterPro"/>
</dbReference>
<evidence type="ECO:0000256" key="10">
    <source>
        <dbReference type="HAMAP-Rule" id="MF_01151"/>
    </source>
</evidence>
<evidence type="ECO:0000256" key="14">
    <source>
        <dbReference type="SAM" id="MobiDB-lite"/>
    </source>
</evidence>
<dbReference type="Proteomes" id="UP000283474">
    <property type="component" value="Chromosome"/>
</dbReference>
<dbReference type="NCBIfam" id="NF010737">
    <property type="entry name" value="PRK14139.1"/>
    <property type="match status" value="1"/>
</dbReference>
<comment type="subunit">
    <text evidence="3 10">Homodimer.</text>
</comment>